<protein>
    <submittedName>
        <fullName evidence="1">Uncharacterized protein</fullName>
    </submittedName>
</protein>
<organism evidence="1 2">
    <name type="scientific">Ixodes persulcatus</name>
    <name type="common">Taiga tick</name>
    <dbReference type="NCBI Taxonomy" id="34615"/>
    <lineage>
        <taxon>Eukaryota</taxon>
        <taxon>Metazoa</taxon>
        <taxon>Ecdysozoa</taxon>
        <taxon>Arthropoda</taxon>
        <taxon>Chelicerata</taxon>
        <taxon>Arachnida</taxon>
        <taxon>Acari</taxon>
        <taxon>Parasitiformes</taxon>
        <taxon>Ixodida</taxon>
        <taxon>Ixodoidea</taxon>
        <taxon>Ixodidae</taxon>
        <taxon>Ixodinae</taxon>
        <taxon>Ixodes</taxon>
    </lineage>
</organism>
<dbReference type="Proteomes" id="UP000805193">
    <property type="component" value="Unassembled WGS sequence"/>
</dbReference>
<sequence>MKAIPNLRTGLYLAKKLVTKVEILRALKDGVSRQQVMKSYDVKRSTLRPRTYRPSRDLQAGKEFIDMKEEHYIKKRRWGSGDQATAVGAHNQST</sequence>
<evidence type="ECO:0000313" key="1">
    <source>
        <dbReference type="EMBL" id="KAG0436592.1"/>
    </source>
</evidence>
<evidence type="ECO:0000313" key="2">
    <source>
        <dbReference type="Proteomes" id="UP000805193"/>
    </source>
</evidence>
<reference evidence="1 2" key="1">
    <citation type="journal article" date="2020" name="Cell">
        <title>Large-Scale Comparative Analyses of Tick Genomes Elucidate Their Genetic Diversity and Vector Capacities.</title>
        <authorList>
            <consortium name="Tick Genome and Microbiome Consortium (TIGMIC)"/>
            <person name="Jia N."/>
            <person name="Wang J."/>
            <person name="Shi W."/>
            <person name="Du L."/>
            <person name="Sun Y."/>
            <person name="Zhan W."/>
            <person name="Jiang J.F."/>
            <person name="Wang Q."/>
            <person name="Zhang B."/>
            <person name="Ji P."/>
            <person name="Bell-Sakyi L."/>
            <person name="Cui X.M."/>
            <person name="Yuan T.T."/>
            <person name="Jiang B.G."/>
            <person name="Yang W.F."/>
            <person name="Lam T.T."/>
            <person name="Chang Q.C."/>
            <person name="Ding S.J."/>
            <person name="Wang X.J."/>
            <person name="Zhu J.G."/>
            <person name="Ruan X.D."/>
            <person name="Zhao L."/>
            <person name="Wei J.T."/>
            <person name="Ye R.Z."/>
            <person name="Que T.C."/>
            <person name="Du C.H."/>
            <person name="Zhou Y.H."/>
            <person name="Cheng J.X."/>
            <person name="Dai P.F."/>
            <person name="Guo W.B."/>
            <person name="Han X.H."/>
            <person name="Huang E.J."/>
            <person name="Li L.F."/>
            <person name="Wei W."/>
            <person name="Gao Y.C."/>
            <person name="Liu J.Z."/>
            <person name="Shao H.Z."/>
            <person name="Wang X."/>
            <person name="Wang C.C."/>
            <person name="Yang T.C."/>
            <person name="Huo Q.B."/>
            <person name="Li W."/>
            <person name="Chen H.Y."/>
            <person name="Chen S.E."/>
            <person name="Zhou L.G."/>
            <person name="Ni X.B."/>
            <person name="Tian J.H."/>
            <person name="Sheng Y."/>
            <person name="Liu T."/>
            <person name="Pan Y.S."/>
            <person name="Xia L.Y."/>
            <person name="Li J."/>
            <person name="Zhao F."/>
            <person name="Cao W.C."/>
        </authorList>
    </citation>
    <scope>NUCLEOTIDE SEQUENCE [LARGE SCALE GENOMIC DNA]</scope>
    <source>
        <strain evidence="1">Iper-2018</strain>
    </source>
</reference>
<keyword evidence="2" id="KW-1185">Reference proteome</keyword>
<name>A0AC60QM66_IXOPE</name>
<dbReference type="EMBL" id="JABSTQ010006848">
    <property type="protein sequence ID" value="KAG0436592.1"/>
    <property type="molecule type" value="Genomic_DNA"/>
</dbReference>
<comment type="caution">
    <text evidence="1">The sequence shown here is derived from an EMBL/GenBank/DDBJ whole genome shotgun (WGS) entry which is preliminary data.</text>
</comment>
<accession>A0AC60QM66</accession>
<proteinExistence type="predicted"/>
<gene>
    <name evidence="1" type="ORF">HPB47_017873</name>
</gene>